<accession>A0ABT5ICI8</accession>
<dbReference type="HAMAP" id="MF_00415">
    <property type="entry name" value="FlgH"/>
    <property type="match status" value="1"/>
</dbReference>
<dbReference type="PRINTS" id="PR01008">
    <property type="entry name" value="FLGLRINGFLGH"/>
</dbReference>
<organism evidence="10 11">
    <name type="scientific">Asticcacaulis currens</name>
    <dbReference type="NCBI Taxonomy" id="2984210"/>
    <lineage>
        <taxon>Bacteria</taxon>
        <taxon>Pseudomonadati</taxon>
        <taxon>Pseudomonadota</taxon>
        <taxon>Alphaproteobacteria</taxon>
        <taxon>Caulobacterales</taxon>
        <taxon>Caulobacteraceae</taxon>
        <taxon>Asticcacaulis</taxon>
    </lineage>
</organism>
<dbReference type="EMBL" id="JAQQKW010000003">
    <property type="protein sequence ID" value="MDC7693894.1"/>
    <property type="molecule type" value="Genomic_DNA"/>
</dbReference>
<evidence type="ECO:0000256" key="5">
    <source>
        <dbReference type="ARBA" id="ARBA00023143"/>
    </source>
</evidence>
<evidence type="ECO:0000256" key="4">
    <source>
        <dbReference type="ARBA" id="ARBA00023136"/>
    </source>
</evidence>
<keyword evidence="7" id="KW-0449">Lipoprotein</keyword>
<evidence type="ECO:0000256" key="2">
    <source>
        <dbReference type="ARBA" id="ARBA00006929"/>
    </source>
</evidence>
<keyword evidence="3 7" id="KW-0732">Signal</keyword>
<comment type="function">
    <text evidence="1 7">Assembles around the rod to form the L-ring and probably protects the motor/basal body from shearing forces during rotation.</text>
</comment>
<protein>
    <recommendedName>
        <fullName evidence="7">Flagellar L-ring protein</fullName>
    </recommendedName>
    <alternativeName>
        <fullName evidence="7">Basal body L-ring protein</fullName>
    </alternativeName>
</protein>
<keyword evidence="10" id="KW-0966">Cell projection</keyword>
<dbReference type="RefSeq" id="WP_272740622.1">
    <property type="nucleotide sequence ID" value="NZ_JAQQKW010000003.1"/>
</dbReference>
<keyword evidence="11" id="KW-1185">Reference proteome</keyword>
<comment type="subunit">
    <text evidence="7">The basal body constitutes a major portion of the flagellar organelle and consists of four rings (L,P,S, and M) mounted on a central rod.</text>
</comment>
<evidence type="ECO:0000256" key="7">
    <source>
        <dbReference type="HAMAP-Rule" id="MF_00415"/>
    </source>
</evidence>
<gene>
    <name evidence="7 10" type="primary">flgH</name>
    <name evidence="10" type="ORF">PQU94_06310</name>
</gene>
<comment type="caution">
    <text evidence="10">The sequence shown here is derived from an EMBL/GenBank/DDBJ whole genome shotgun (WGS) entry which is preliminary data.</text>
</comment>
<dbReference type="PANTHER" id="PTHR34933">
    <property type="entry name" value="FLAGELLAR L-RING PROTEIN"/>
    <property type="match status" value="1"/>
</dbReference>
<dbReference type="PROSITE" id="PS51257">
    <property type="entry name" value="PROKAR_LIPOPROTEIN"/>
    <property type="match status" value="1"/>
</dbReference>
<evidence type="ECO:0000256" key="3">
    <source>
        <dbReference type="ARBA" id="ARBA00022729"/>
    </source>
</evidence>
<comment type="similarity">
    <text evidence="2 7">Belongs to the FlgH family.</text>
</comment>
<evidence type="ECO:0000313" key="11">
    <source>
        <dbReference type="Proteomes" id="UP001216595"/>
    </source>
</evidence>
<keyword evidence="10" id="KW-0969">Cilium</keyword>
<sequence>MRFPVLVTVAALSAAALSGCASVNEAVNGPSLQPMGYPAQLVPQQQIYATPESTSASANSLWRTGAKAFFKDQRARHVGDILTVTIDIDDKAQTQNTTSRKRDGKYSGAIPKVFGLESSLGKILPSEYNPSSGLSNNSSTEFSGSGSVNRSEKISLTVAAIVTGVLPNGNLIIQGSQEVRTDREVRELIVSGIVNPQDISSANIIKHTQLAEARISYGGRGDVSRMMAAPATQNLMEKFSPF</sequence>
<comment type="subcellular location">
    <subcellularLocation>
        <location evidence="7">Cell outer membrane</location>
        <topology evidence="7">Lipid-anchor</topology>
    </subcellularLocation>
    <subcellularLocation>
        <location evidence="7">Bacterial flagellum basal body</location>
    </subcellularLocation>
</comment>
<keyword evidence="6 7" id="KW-0998">Cell outer membrane</keyword>
<feature type="signal peptide" evidence="9">
    <location>
        <begin position="1"/>
        <end position="21"/>
    </location>
</feature>
<keyword evidence="4 7" id="KW-0472">Membrane</keyword>
<keyword evidence="5 7" id="KW-0975">Bacterial flagellum</keyword>
<dbReference type="Pfam" id="PF02107">
    <property type="entry name" value="FlgH"/>
    <property type="match status" value="1"/>
</dbReference>
<keyword evidence="10" id="KW-0282">Flagellum</keyword>
<feature type="region of interest" description="Disordered" evidence="8">
    <location>
        <begin position="128"/>
        <end position="148"/>
    </location>
</feature>
<dbReference type="Proteomes" id="UP001216595">
    <property type="component" value="Unassembled WGS sequence"/>
</dbReference>
<evidence type="ECO:0000256" key="6">
    <source>
        <dbReference type="ARBA" id="ARBA00023237"/>
    </source>
</evidence>
<proteinExistence type="inferred from homology"/>
<reference evidence="10 11" key="1">
    <citation type="submission" date="2023-01" db="EMBL/GenBank/DDBJ databases">
        <title>Novel species of the genus Asticcacaulis isolated from rivers.</title>
        <authorList>
            <person name="Lu H."/>
        </authorList>
    </citation>
    <scope>NUCLEOTIDE SEQUENCE [LARGE SCALE GENOMIC DNA]</scope>
    <source>
        <strain evidence="10 11">DXS10W</strain>
    </source>
</reference>
<dbReference type="PANTHER" id="PTHR34933:SF1">
    <property type="entry name" value="FLAGELLAR L-RING PROTEIN"/>
    <property type="match status" value="1"/>
</dbReference>
<evidence type="ECO:0000256" key="8">
    <source>
        <dbReference type="SAM" id="MobiDB-lite"/>
    </source>
</evidence>
<dbReference type="InterPro" id="IPR000527">
    <property type="entry name" value="Flag_Lring"/>
</dbReference>
<dbReference type="NCBIfam" id="NF001305">
    <property type="entry name" value="PRK00249.1-5"/>
    <property type="match status" value="1"/>
</dbReference>
<name>A0ABT5ICI8_9CAUL</name>
<evidence type="ECO:0000313" key="10">
    <source>
        <dbReference type="EMBL" id="MDC7693894.1"/>
    </source>
</evidence>
<feature type="chain" id="PRO_5046980482" description="Flagellar L-ring protein" evidence="9">
    <location>
        <begin position="22"/>
        <end position="242"/>
    </location>
</feature>
<evidence type="ECO:0000256" key="9">
    <source>
        <dbReference type="SAM" id="SignalP"/>
    </source>
</evidence>
<evidence type="ECO:0000256" key="1">
    <source>
        <dbReference type="ARBA" id="ARBA00002591"/>
    </source>
</evidence>